<comment type="caution">
    <text evidence="1">The sequence shown here is derived from an EMBL/GenBank/DDBJ whole genome shotgun (WGS) entry which is preliminary data.</text>
</comment>
<reference evidence="1" key="1">
    <citation type="journal article" date="2020" name="Stud. Mycol.">
        <title>101 Dothideomycetes genomes: a test case for predicting lifestyles and emergence of pathogens.</title>
        <authorList>
            <person name="Haridas S."/>
            <person name="Albert R."/>
            <person name="Binder M."/>
            <person name="Bloem J."/>
            <person name="Labutti K."/>
            <person name="Salamov A."/>
            <person name="Andreopoulos B."/>
            <person name="Baker S."/>
            <person name="Barry K."/>
            <person name="Bills G."/>
            <person name="Bluhm B."/>
            <person name="Cannon C."/>
            <person name="Castanera R."/>
            <person name="Culley D."/>
            <person name="Daum C."/>
            <person name="Ezra D."/>
            <person name="Gonzalez J."/>
            <person name="Henrissat B."/>
            <person name="Kuo A."/>
            <person name="Liang C."/>
            <person name="Lipzen A."/>
            <person name="Lutzoni F."/>
            <person name="Magnuson J."/>
            <person name="Mondo S."/>
            <person name="Nolan M."/>
            <person name="Ohm R."/>
            <person name="Pangilinan J."/>
            <person name="Park H.-J."/>
            <person name="Ramirez L."/>
            <person name="Alfaro M."/>
            <person name="Sun H."/>
            <person name="Tritt A."/>
            <person name="Yoshinaga Y."/>
            <person name="Zwiers L.-H."/>
            <person name="Turgeon B."/>
            <person name="Goodwin S."/>
            <person name="Spatafora J."/>
            <person name="Crous P."/>
            <person name="Grigoriev I."/>
        </authorList>
    </citation>
    <scope>NUCLEOTIDE SEQUENCE</scope>
    <source>
        <strain evidence="1">CBS 690.94</strain>
    </source>
</reference>
<accession>A0A9P4P4X9</accession>
<evidence type="ECO:0000313" key="1">
    <source>
        <dbReference type="EMBL" id="KAF2437322.1"/>
    </source>
</evidence>
<protein>
    <submittedName>
        <fullName evidence="1">Uncharacterized protein</fullName>
    </submittedName>
</protein>
<dbReference type="AlphaFoldDB" id="A0A9P4P4X9"/>
<keyword evidence="2" id="KW-1185">Reference proteome</keyword>
<dbReference type="EMBL" id="MU001516">
    <property type="protein sequence ID" value="KAF2437322.1"/>
    <property type="molecule type" value="Genomic_DNA"/>
</dbReference>
<sequence>MSNVRLVIRSLGLDLVSSEPSGEPLERERPHYFPGKPKQLQVDVCCSTWLERCRYQRRIVISEISCVCPYVFLAHALRPSIIYWLVWSDHIPRAARIMATDWHRQYQFIQSMSCITAKRKP</sequence>
<evidence type="ECO:0000313" key="2">
    <source>
        <dbReference type="Proteomes" id="UP000799764"/>
    </source>
</evidence>
<gene>
    <name evidence="1" type="ORF">P171DRAFT_180485</name>
</gene>
<name>A0A9P4P4X9_9PLEO</name>
<organism evidence="1 2">
    <name type="scientific">Karstenula rhodostoma CBS 690.94</name>
    <dbReference type="NCBI Taxonomy" id="1392251"/>
    <lineage>
        <taxon>Eukaryota</taxon>
        <taxon>Fungi</taxon>
        <taxon>Dikarya</taxon>
        <taxon>Ascomycota</taxon>
        <taxon>Pezizomycotina</taxon>
        <taxon>Dothideomycetes</taxon>
        <taxon>Pleosporomycetidae</taxon>
        <taxon>Pleosporales</taxon>
        <taxon>Massarineae</taxon>
        <taxon>Didymosphaeriaceae</taxon>
        <taxon>Karstenula</taxon>
    </lineage>
</organism>
<proteinExistence type="predicted"/>
<dbReference type="Proteomes" id="UP000799764">
    <property type="component" value="Unassembled WGS sequence"/>
</dbReference>